<dbReference type="GO" id="GO:0005615">
    <property type="term" value="C:extracellular space"/>
    <property type="evidence" value="ECO:0007669"/>
    <property type="project" value="UniProtKB-KW"/>
</dbReference>
<dbReference type="GO" id="GO:0051216">
    <property type="term" value="P:cartilage development"/>
    <property type="evidence" value="ECO:0007669"/>
    <property type="project" value="UniProtKB-KW"/>
</dbReference>
<keyword evidence="11" id="KW-1015">Disulfide bond</keyword>
<gene>
    <name evidence="17" type="primary">OXCT2</name>
</gene>
<dbReference type="Gene3D" id="2.60.120.970">
    <property type="match status" value="1"/>
</dbReference>
<evidence type="ECO:0000256" key="3">
    <source>
        <dbReference type="ARBA" id="ARBA00022473"/>
    </source>
</evidence>
<dbReference type="GeneTree" id="ENSGT00390000009130"/>
<evidence type="ECO:0000256" key="5">
    <source>
        <dbReference type="ARBA" id="ARBA00022525"/>
    </source>
</evidence>
<evidence type="ECO:0000256" key="13">
    <source>
        <dbReference type="ARBA" id="ARBA00023188"/>
    </source>
</evidence>
<protein>
    <submittedName>
        <fullName evidence="17">3-oxoacid CoA-transferase 2</fullName>
    </submittedName>
</protein>
<dbReference type="PROSITE" id="PS51362">
    <property type="entry name" value="TGF_BETA_2"/>
    <property type="match status" value="1"/>
</dbReference>
<evidence type="ECO:0000256" key="1">
    <source>
        <dbReference type="ARBA" id="ARBA00004613"/>
    </source>
</evidence>
<keyword evidence="12" id="KW-0325">Glycoprotein</keyword>
<dbReference type="Pfam" id="PF00019">
    <property type="entry name" value="TGF_beta"/>
    <property type="match status" value="1"/>
</dbReference>
<keyword evidence="7" id="KW-0732">Signal</keyword>
<dbReference type="GO" id="GO:0030154">
    <property type="term" value="P:cell differentiation"/>
    <property type="evidence" value="ECO:0007669"/>
    <property type="project" value="UniProtKB-KW"/>
</dbReference>
<evidence type="ECO:0000256" key="12">
    <source>
        <dbReference type="ARBA" id="ARBA00023180"/>
    </source>
</evidence>
<organism evidence="17 18">
    <name type="scientific">Equus caballus</name>
    <name type="common">Horse</name>
    <dbReference type="NCBI Taxonomy" id="9796"/>
    <lineage>
        <taxon>Eukaryota</taxon>
        <taxon>Metazoa</taxon>
        <taxon>Chordata</taxon>
        <taxon>Craniata</taxon>
        <taxon>Vertebrata</taxon>
        <taxon>Euteleostomi</taxon>
        <taxon>Mammalia</taxon>
        <taxon>Eutheria</taxon>
        <taxon>Laurasiatheria</taxon>
        <taxon>Perissodactyla</taxon>
        <taxon>Equidae</taxon>
        <taxon>Equus</taxon>
    </lineage>
</organism>
<dbReference type="InterPro" id="IPR015615">
    <property type="entry name" value="TGF-beta-rel"/>
</dbReference>
<dbReference type="FunFam" id="2.60.120.970:FF:000017">
    <property type="entry name" value="Bone morphogenetic protein 8a"/>
    <property type="match status" value="1"/>
</dbReference>
<dbReference type="PROSITE" id="PS00250">
    <property type="entry name" value="TGF_BETA_1"/>
    <property type="match status" value="1"/>
</dbReference>
<dbReference type="SMART" id="SM00204">
    <property type="entry name" value="TGFB"/>
    <property type="match status" value="1"/>
</dbReference>
<evidence type="ECO:0000256" key="11">
    <source>
        <dbReference type="ARBA" id="ARBA00023157"/>
    </source>
</evidence>
<dbReference type="Gene3D" id="2.10.90.10">
    <property type="entry name" value="Cystine-knot cytokines"/>
    <property type="match status" value="1"/>
</dbReference>
<evidence type="ECO:0000256" key="8">
    <source>
        <dbReference type="ARBA" id="ARBA00022782"/>
    </source>
</evidence>
<comment type="subcellular location">
    <subcellularLocation>
        <location evidence="1">Secreted</location>
    </subcellularLocation>
</comment>
<keyword evidence="5" id="KW-0964">Secreted</keyword>
<evidence type="ECO:0000256" key="14">
    <source>
        <dbReference type="RuleBase" id="RU000354"/>
    </source>
</evidence>
<keyword evidence="10 14" id="KW-0339">Growth factor</keyword>
<evidence type="ECO:0000259" key="16">
    <source>
        <dbReference type="PROSITE" id="PS51362"/>
    </source>
</evidence>
<dbReference type="GO" id="GO:0005125">
    <property type="term" value="F:cytokine activity"/>
    <property type="evidence" value="ECO:0007669"/>
    <property type="project" value="UniProtKB-KW"/>
</dbReference>
<keyword evidence="3" id="KW-0217">Developmental protein</keyword>
<evidence type="ECO:0000256" key="10">
    <source>
        <dbReference type="ARBA" id="ARBA00023030"/>
    </source>
</evidence>
<evidence type="ECO:0000256" key="4">
    <source>
        <dbReference type="ARBA" id="ARBA00022514"/>
    </source>
</evidence>
<keyword evidence="9" id="KW-0892">Osteogenesis</keyword>
<evidence type="ECO:0000313" key="18">
    <source>
        <dbReference type="Proteomes" id="UP000002281"/>
    </source>
</evidence>
<evidence type="ECO:0000256" key="15">
    <source>
        <dbReference type="SAM" id="MobiDB-lite"/>
    </source>
</evidence>
<keyword evidence="13" id="KW-0891">Chondrogenesis</keyword>
<keyword evidence="8" id="KW-0221">Differentiation</keyword>
<name>A0A9L0RNE8_HORSE</name>
<comment type="similarity">
    <text evidence="2 14">Belongs to the TGF-beta family.</text>
</comment>
<dbReference type="AlphaFoldDB" id="A0A9L0RNE8"/>
<dbReference type="Ensembl" id="ENSECAT00000078952.1">
    <property type="protein sequence ID" value="ENSECAP00000065424.1"/>
    <property type="gene ID" value="ENSECAG00000010065.4"/>
</dbReference>
<evidence type="ECO:0000256" key="9">
    <source>
        <dbReference type="ARBA" id="ARBA00022855"/>
    </source>
</evidence>
<dbReference type="InterPro" id="IPR029034">
    <property type="entry name" value="Cystine-knot_cytokine"/>
</dbReference>
<feature type="region of interest" description="Disordered" evidence="15">
    <location>
        <begin position="1"/>
        <end position="147"/>
    </location>
</feature>
<dbReference type="PANTHER" id="PTHR11848">
    <property type="entry name" value="TGF-BETA FAMILY"/>
    <property type="match status" value="1"/>
</dbReference>
<evidence type="ECO:0000256" key="6">
    <source>
        <dbReference type="ARBA" id="ARBA00022685"/>
    </source>
</evidence>
<dbReference type="CDD" id="cd19398">
    <property type="entry name" value="TGF_beta_BMP8"/>
    <property type="match status" value="1"/>
</dbReference>
<dbReference type="Pfam" id="PF00688">
    <property type="entry name" value="TGFb_propeptide"/>
    <property type="match status" value="1"/>
</dbReference>
<dbReference type="PRINTS" id="PR00669">
    <property type="entry name" value="INHIBINA"/>
</dbReference>
<dbReference type="PANTHER" id="PTHR11848:SF119">
    <property type="entry name" value="TGF-BETA FAMILY PROFILE DOMAIN-CONTAINING PROTEIN"/>
    <property type="match status" value="1"/>
</dbReference>
<accession>A0A9L0RNE8</accession>
<evidence type="ECO:0000313" key="17">
    <source>
        <dbReference type="Ensembl" id="ENSECAP00000065424.1"/>
    </source>
</evidence>
<dbReference type="FunFam" id="2.10.90.10:FF:000020">
    <property type="entry name" value="bone morphogenetic protein 8B"/>
    <property type="match status" value="1"/>
</dbReference>
<keyword evidence="4" id="KW-0202">Cytokine</keyword>
<proteinExistence type="inferred from homology"/>
<feature type="compositionally biased region" description="Basic residues" evidence="15">
    <location>
        <begin position="105"/>
        <end position="115"/>
    </location>
</feature>
<dbReference type="InterPro" id="IPR001839">
    <property type="entry name" value="TGF-b_C"/>
</dbReference>
<dbReference type="SUPFAM" id="SSF57501">
    <property type="entry name" value="Cystine-knot cytokines"/>
    <property type="match status" value="1"/>
</dbReference>
<sequence length="560" mass="61046">MTLRPLTAGLRTPHPTGASPTSGPHLEVATSCHTNRTPEPLPGAWVPRPWPRPCAPLVGPEGAAPGGRAGAQGRRPRRRGRPGGAGASALREPDGSSPAAPALSRPRRRRTRRQSRVPSAGARQVRRGGRSRAALAVGARPGGRGADARPVIAAVRPAMAARPSPLWLLGLALCALGGGGPGPRPPPGCPPRRLGPRERRDLQREILAVLGLPGRPRPRTPPAAARPPASAPLFMLDLYHAMAGDDAEDGGPPERRLGHADLVMSFVNMVELDRTLGHQEPHWKEFRFDLTQIPAGEAVTAAEFRIYKLPSTHPLNRTLHVSMFEVVRERANRESDLFFLDLQTLRAGDEGWLVLDVTAASDRWLLNRNKDLGLRLYVETEDGLSVDPGLAGLLGQRAPRSKQPFMVTFFRASSRPVRAPRAVRPLKRRPLKKTNELPHPNKLPGIFDDVHGSDGRQACRRHELYVSFQDLGWLDWVIAPQGYSAYYCEGECSFPLDSCMNATNHAILQSLVHLMKPDAVPKACCAPTKLSATSVLYYDSSNNVILRKHRNMVVRACGCH</sequence>
<feature type="domain" description="TGF-beta family profile" evidence="16">
    <location>
        <begin position="429"/>
        <end position="560"/>
    </location>
</feature>
<dbReference type="GO" id="GO:0001503">
    <property type="term" value="P:ossification"/>
    <property type="evidence" value="ECO:0007669"/>
    <property type="project" value="UniProtKB-KW"/>
</dbReference>
<evidence type="ECO:0000256" key="2">
    <source>
        <dbReference type="ARBA" id="ARBA00006656"/>
    </source>
</evidence>
<dbReference type="InterPro" id="IPR001111">
    <property type="entry name" value="TGF-b_propeptide"/>
</dbReference>
<keyword evidence="18" id="KW-1185">Reference proteome</keyword>
<evidence type="ECO:0000256" key="7">
    <source>
        <dbReference type="ARBA" id="ARBA00022729"/>
    </source>
</evidence>
<keyword evidence="6" id="KW-0165">Cleavage on pair of basic residues</keyword>
<reference evidence="17" key="3">
    <citation type="submission" date="2025-09" db="UniProtKB">
        <authorList>
            <consortium name="Ensembl"/>
        </authorList>
    </citation>
    <scope>IDENTIFICATION</scope>
    <source>
        <strain evidence="17">Thoroughbred</strain>
    </source>
</reference>
<dbReference type="GO" id="GO:0008083">
    <property type="term" value="F:growth factor activity"/>
    <property type="evidence" value="ECO:0007669"/>
    <property type="project" value="UniProtKB-KW"/>
</dbReference>
<dbReference type="Proteomes" id="UP000002281">
    <property type="component" value="Chromosome 2"/>
</dbReference>
<reference evidence="17" key="2">
    <citation type="submission" date="2025-08" db="UniProtKB">
        <authorList>
            <consortium name="Ensembl"/>
        </authorList>
    </citation>
    <scope>IDENTIFICATION</scope>
    <source>
        <strain evidence="17">Thoroughbred</strain>
    </source>
</reference>
<reference evidence="17 18" key="1">
    <citation type="journal article" date="2009" name="Science">
        <title>Genome sequence, comparative analysis, and population genetics of the domestic horse.</title>
        <authorList>
            <consortium name="Broad Institute Genome Sequencing Platform"/>
            <consortium name="Broad Institute Whole Genome Assembly Team"/>
            <person name="Wade C.M."/>
            <person name="Giulotto E."/>
            <person name="Sigurdsson S."/>
            <person name="Zoli M."/>
            <person name="Gnerre S."/>
            <person name="Imsland F."/>
            <person name="Lear T.L."/>
            <person name="Adelson D.L."/>
            <person name="Bailey E."/>
            <person name="Bellone R.R."/>
            <person name="Bloecker H."/>
            <person name="Distl O."/>
            <person name="Edgar R.C."/>
            <person name="Garber M."/>
            <person name="Leeb T."/>
            <person name="Mauceli E."/>
            <person name="MacLeod J.N."/>
            <person name="Penedo M.C.T."/>
            <person name="Raison J.M."/>
            <person name="Sharpe T."/>
            <person name="Vogel J."/>
            <person name="Andersson L."/>
            <person name="Antczak D.F."/>
            <person name="Biagi T."/>
            <person name="Binns M.M."/>
            <person name="Chowdhary B.P."/>
            <person name="Coleman S.J."/>
            <person name="Della Valle G."/>
            <person name="Fryc S."/>
            <person name="Guerin G."/>
            <person name="Hasegawa T."/>
            <person name="Hill E.W."/>
            <person name="Jurka J."/>
            <person name="Kiialainen A."/>
            <person name="Lindgren G."/>
            <person name="Liu J."/>
            <person name="Magnani E."/>
            <person name="Mickelson J.R."/>
            <person name="Murray J."/>
            <person name="Nergadze S.G."/>
            <person name="Onofrio R."/>
            <person name="Pedroni S."/>
            <person name="Piras M.F."/>
            <person name="Raudsepp T."/>
            <person name="Rocchi M."/>
            <person name="Roeed K.H."/>
            <person name="Ryder O.A."/>
            <person name="Searle S."/>
            <person name="Skow L."/>
            <person name="Swinburne J.E."/>
            <person name="Syvaenen A.C."/>
            <person name="Tozaki T."/>
            <person name="Valberg S.J."/>
            <person name="Vaudin M."/>
            <person name="White J.R."/>
            <person name="Zody M.C."/>
            <person name="Lander E.S."/>
            <person name="Lindblad-Toh K."/>
        </authorList>
    </citation>
    <scope>NUCLEOTIDE SEQUENCE [LARGE SCALE GENOMIC DNA]</scope>
    <source>
        <strain evidence="17 18">Thoroughbred</strain>
    </source>
</reference>
<dbReference type="InterPro" id="IPR017948">
    <property type="entry name" value="TGFb_CS"/>
</dbReference>